<dbReference type="SUPFAM" id="SSF48452">
    <property type="entry name" value="TPR-like"/>
    <property type="match status" value="1"/>
</dbReference>
<dbReference type="EMBL" id="MQVX01000001">
    <property type="protein sequence ID" value="PQJ16856.1"/>
    <property type="molecule type" value="Genomic_DNA"/>
</dbReference>
<comment type="caution">
    <text evidence="1">The sequence shown here is derived from an EMBL/GenBank/DDBJ whole genome shotgun (WGS) entry which is preliminary data.</text>
</comment>
<dbReference type="InterPro" id="IPR019734">
    <property type="entry name" value="TPR_rpt"/>
</dbReference>
<protein>
    <recommendedName>
        <fullName evidence="3">Gliding motility protein</fullName>
    </recommendedName>
</protein>
<accession>A0A2S7TBK5</accession>
<organism evidence="1 2">
    <name type="scientific">Aureicoccus marinus</name>
    <dbReference type="NCBI Taxonomy" id="754435"/>
    <lineage>
        <taxon>Bacteria</taxon>
        <taxon>Pseudomonadati</taxon>
        <taxon>Bacteroidota</taxon>
        <taxon>Flavobacteriia</taxon>
        <taxon>Flavobacteriales</taxon>
        <taxon>Flavobacteriaceae</taxon>
        <taxon>Aureicoccus</taxon>
    </lineage>
</organism>
<keyword evidence="2" id="KW-1185">Reference proteome</keyword>
<sequence>MYLGALVLLITACSTKKNAFVNRNWHAVNTKYNVLYNGNLAFEKGREELRQSYKENYWALLPVERLQVTDEVRLDSEGNNPNFERAEEKATKAIQKHAMDIENRERNPQTDEAFLLLGKARYFDQRYVPALEAFNYILYKHDQSNQHNQAKIWREKTNMRLDNPELAIKNLKNLIKYERLSDQEFSDAQAVIAQCFILMKQPDSAIRRLKYAQTYVPNREEQGRYLFIIGQLYNQLGKKDSANFAFDKIIALKRKTPRVYWINAHLKKINNIDVTDENKEFLREYLTELEENRENRPFLDKVFRQKAIFHFRAEEDSLGLVYYNKSLRRNQEDRVLNALNYLDLAEYHFDERDYRGAGGYYDSVLQNMNEKQRDYRFIKKKRDNLVDVIKYEDIVQYTDSVLKVVEMNPDQRKDYFQQTIDDLIAKRKAEEEVAEKRRNTGLANFLKTKGGKDNKGKFYFYNIASLGYGKTDFQGRWGNRPLEDNWRWSNKIAVSRTDDLTQVVNNTADSTAQEDPKLQLDYYLNKVPTRLGQIDSIRVDRNFALYQLGLIYKEKFKDDELAAERLERVLAQNPEERLILPSKYNLYKIYQSAYPYRAEEVKEDIVTNHRSSRYAEILLNPDAVLAGDTESPDALYDGLYKKYEEQRYLEVITQSQKYIERFTGDQIVPKFEMLKANSIGRLQGFEAFKEALNYVALNYPNDPEGKKAEFMVKEQLPKLAPKDFSKEEGAEGAENWKVVFPYKIREDESALKLKNRLEEIIKDLAYKNKISKDIYNLEDQFVLVHGFKSKEFALGFVELINTNRKYRVKKENFVISSKNYKIIQVHKNINAYMAQVEYPKP</sequence>
<dbReference type="Pfam" id="PF13174">
    <property type="entry name" value="TPR_6"/>
    <property type="match status" value="1"/>
</dbReference>
<reference evidence="2" key="1">
    <citation type="submission" date="2016-11" db="EMBL/GenBank/DDBJ databases">
        <title>Trade-off between light-utilization and light-protection in marine flavobacteria.</title>
        <authorList>
            <person name="Kumagai Y."/>
            <person name="Yoshizawa S."/>
            <person name="Kogure K."/>
        </authorList>
    </citation>
    <scope>NUCLEOTIDE SEQUENCE [LARGE SCALE GENOMIC DNA]</scope>
    <source>
        <strain evidence="2">SG-18</strain>
    </source>
</reference>
<name>A0A2S7TBK5_9FLAO</name>
<dbReference type="Proteomes" id="UP000239366">
    <property type="component" value="Unassembled WGS sequence"/>
</dbReference>
<evidence type="ECO:0000313" key="2">
    <source>
        <dbReference type="Proteomes" id="UP000239366"/>
    </source>
</evidence>
<evidence type="ECO:0000313" key="1">
    <source>
        <dbReference type="EMBL" id="PQJ16856.1"/>
    </source>
</evidence>
<gene>
    <name evidence="1" type="ORF">BST99_11260</name>
</gene>
<evidence type="ECO:0008006" key="3">
    <source>
        <dbReference type="Google" id="ProtNLM"/>
    </source>
</evidence>
<dbReference type="Gene3D" id="1.25.40.10">
    <property type="entry name" value="Tetratricopeptide repeat domain"/>
    <property type="match status" value="3"/>
</dbReference>
<dbReference type="SMART" id="SM00028">
    <property type="entry name" value="TPR"/>
    <property type="match status" value="4"/>
</dbReference>
<proteinExistence type="predicted"/>
<dbReference type="InterPro" id="IPR011990">
    <property type="entry name" value="TPR-like_helical_dom_sf"/>
</dbReference>
<dbReference type="AlphaFoldDB" id="A0A2S7TBK5"/>